<dbReference type="AlphaFoldDB" id="A0A8S3X3L5"/>
<gene>
    <name evidence="1" type="ORF">PAPOLLO_LOCUS13159</name>
</gene>
<reference evidence="1" key="1">
    <citation type="submission" date="2021-04" db="EMBL/GenBank/DDBJ databases">
        <authorList>
            <person name="Tunstrom K."/>
        </authorList>
    </citation>
    <scope>NUCLEOTIDE SEQUENCE</scope>
</reference>
<evidence type="ECO:0000313" key="1">
    <source>
        <dbReference type="EMBL" id="CAG4997156.1"/>
    </source>
</evidence>
<protein>
    <submittedName>
        <fullName evidence="1">(apollo) hypothetical protein</fullName>
    </submittedName>
</protein>
<dbReference type="OrthoDB" id="7477068at2759"/>
<sequence length="191" mass="21606">MDRNTMGIKEISRQFAIPSRILRRRYAAKNTTKQRLGKLIRNAWIRAATPANSLAGVLEKVLYLVNLLNKEQKPLYLRLTSVVCQIELDNQKENISEYEQNKTPPNLMQIEIDRETPSIFIDSEILDISIVEVDDSTIAEILGSNIESETPSKILIEASPIPKIPLAMSKRAKQSADTLNSKANIEQIRYG</sequence>
<dbReference type="Proteomes" id="UP000691718">
    <property type="component" value="Unassembled WGS sequence"/>
</dbReference>
<dbReference type="EMBL" id="CAJQZP010000929">
    <property type="protein sequence ID" value="CAG4997156.1"/>
    <property type="molecule type" value="Genomic_DNA"/>
</dbReference>
<name>A0A8S3X3L5_PARAO</name>
<proteinExistence type="predicted"/>
<organism evidence="1 2">
    <name type="scientific">Parnassius apollo</name>
    <name type="common">Apollo butterfly</name>
    <name type="synonym">Papilio apollo</name>
    <dbReference type="NCBI Taxonomy" id="110799"/>
    <lineage>
        <taxon>Eukaryota</taxon>
        <taxon>Metazoa</taxon>
        <taxon>Ecdysozoa</taxon>
        <taxon>Arthropoda</taxon>
        <taxon>Hexapoda</taxon>
        <taxon>Insecta</taxon>
        <taxon>Pterygota</taxon>
        <taxon>Neoptera</taxon>
        <taxon>Endopterygota</taxon>
        <taxon>Lepidoptera</taxon>
        <taxon>Glossata</taxon>
        <taxon>Ditrysia</taxon>
        <taxon>Papilionoidea</taxon>
        <taxon>Papilionidae</taxon>
        <taxon>Parnassiinae</taxon>
        <taxon>Parnassini</taxon>
        <taxon>Parnassius</taxon>
        <taxon>Parnassius</taxon>
    </lineage>
</organism>
<accession>A0A8S3X3L5</accession>
<evidence type="ECO:0000313" key="2">
    <source>
        <dbReference type="Proteomes" id="UP000691718"/>
    </source>
</evidence>
<comment type="caution">
    <text evidence="1">The sequence shown here is derived from an EMBL/GenBank/DDBJ whole genome shotgun (WGS) entry which is preliminary data.</text>
</comment>
<keyword evidence="2" id="KW-1185">Reference proteome</keyword>